<proteinExistence type="inferred from homology"/>
<evidence type="ECO:0000313" key="4">
    <source>
        <dbReference type="Proteomes" id="UP001557484"/>
    </source>
</evidence>
<comment type="similarity">
    <text evidence="1">Belongs to the membrane fusion protein (MFP) (TC 8.A.1) family.</text>
</comment>
<dbReference type="SUPFAM" id="SSF111369">
    <property type="entry name" value="HlyD-like secretion proteins"/>
    <property type="match status" value="1"/>
</dbReference>
<dbReference type="EMBL" id="JBFRYB010000001">
    <property type="protein sequence ID" value="MEX1665918.1"/>
    <property type="molecule type" value="Genomic_DNA"/>
</dbReference>
<sequence length="379" mass="39527">MGPGPTVRKKPIIGLLQVAGVVVLMLLAFIYSRPPGVPDEASVAKELAASPGKPAPLVSVVRPSALPGQLAVTSTGSVAVRSYVTLTPQVSGRVVATSPALRSGGSFAAGETLVTLEQRDFILALAQVQADVTSAQASLQLSQAEASAAIANYQMLSPGKETPPLVAKAPQIAQAKAQLQAAMARRDIQQVNLERSVFSLPFSGRVVESTADEGQMLSAGQSFGRVYALDAVEIVITLAPEELAKIAPAEGRAAMITADGLNFEGRIARVAAERDPRTRFSQVYLTASNSEPLTPGTFVSVKLKGPAIENTFKLPESALQVGQSFWIVKDGAITGMDATILGRSNGHYLVEAFDYGDGIVTGAVPGAREGLPVRLAETD</sequence>
<dbReference type="InterPro" id="IPR006143">
    <property type="entry name" value="RND_pump_MFP"/>
</dbReference>
<feature type="transmembrane region" description="Helical" evidence="2">
    <location>
        <begin position="12"/>
        <end position="31"/>
    </location>
</feature>
<evidence type="ECO:0000256" key="2">
    <source>
        <dbReference type="SAM" id="Phobius"/>
    </source>
</evidence>
<keyword evidence="4" id="KW-1185">Reference proteome</keyword>
<organism evidence="3 4">
    <name type="scientific">Zhongshania arctica</name>
    <dbReference type="NCBI Taxonomy" id="3238302"/>
    <lineage>
        <taxon>Bacteria</taxon>
        <taxon>Pseudomonadati</taxon>
        <taxon>Pseudomonadota</taxon>
        <taxon>Gammaproteobacteria</taxon>
        <taxon>Cellvibrionales</taxon>
        <taxon>Spongiibacteraceae</taxon>
        <taxon>Zhongshania</taxon>
    </lineage>
</organism>
<keyword evidence="2" id="KW-0472">Membrane</keyword>
<dbReference type="Gene3D" id="2.40.30.170">
    <property type="match status" value="1"/>
</dbReference>
<evidence type="ECO:0000256" key="1">
    <source>
        <dbReference type="ARBA" id="ARBA00009477"/>
    </source>
</evidence>
<keyword evidence="2" id="KW-1133">Transmembrane helix</keyword>
<dbReference type="RefSeq" id="WP_368377071.1">
    <property type="nucleotide sequence ID" value="NZ_JBFRYB010000001.1"/>
</dbReference>
<reference evidence="3 4" key="1">
    <citation type="journal article" date="2011" name="Int. J. Syst. Evol. Microbiol.">
        <title>Zhongshania antarctica gen. nov., sp. nov. and Zhongshania guokunii sp. nov., gammaproteobacteria respectively isolated from coastal attached (fast) ice and surface seawater of the Antarctic.</title>
        <authorList>
            <person name="Li H.J."/>
            <person name="Zhang X.Y."/>
            <person name="Chen C.X."/>
            <person name="Zhang Y.J."/>
            <person name="Gao Z.M."/>
            <person name="Yu Y."/>
            <person name="Chen X.L."/>
            <person name="Chen B."/>
            <person name="Zhang Y.Z."/>
        </authorList>
    </citation>
    <scope>NUCLEOTIDE SEQUENCE [LARGE SCALE GENOMIC DNA]</scope>
    <source>
        <strain evidence="3 4">R06B22</strain>
    </source>
</reference>
<dbReference type="NCBIfam" id="TIGR01730">
    <property type="entry name" value="RND_mfp"/>
    <property type="match status" value="1"/>
</dbReference>
<dbReference type="Proteomes" id="UP001557484">
    <property type="component" value="Unassembled WGS sequence"/>
</dbReference>
<dbReference type="Gene3D" id="2.40.50.100">
    <property type="match status" value="1"/>
</dbReference>
<evidence type="ECO:0000313" key="3">
    <source>
        <dbReference type="EMBL" id="MEX1665918.1"/>
    </source>
</evidence>
<name>A0ABV3TWG2_9GAMM</name>
<comment type="caution">
    <text evidence="3">The sequence shown here is derived from an EMBL/GenBank/DDBJ whole genome shotgun (WGS) entry which is preliminary data.</text>
</comment>
<dbReference type="Gene3D" id="1.10.287.470">
    <property type="entry name" value="Helix hairpin bin"/>
    <property type="match status" value="1"/>
</dbReference>
<accession>A0ABV3TWG2</accession>
<protein>
    <submittedName>
        <fullName evidence="3">Efflux RND transporter periplasmic adaptor subunit</fullName>
    </submittedName>
</protein>
<gene>
    <name evidence="3" type="ORF">AB4875_10490</name>
</gene>
<dbReference type="PANTHER" id="PTHR30469">
    <property type="entry name" value="MULTIDRUG RESISTANCE PROTEIN MDTA"/>
    <property type="match status" value="1"/>
</dbReference>
<keyword evidence="2" id="KW-0812">Transmembrane</keyword>